<dbReference type="EMBL" id="NXID01000003">
    <property type="protein sequence ID" value="RXK16868.1"/>
    <property type="molecule type" value="Genomic_DNA"/>
</dbReference>
<evidence type="ECO:0000256" key="1">
    <source>
        <dbReference type="SAM" id="Phobius"/>
    </source>
</evidence>
<keyword evidence="1" id="KW-1133">Transmembrane helix</keyword>
<keyword evidence="1" id="KW-0812">Transmembrane</keyword>
<dbReference type="KEGG" id="amyt:AMYT_1174"/>
<protein>
    <recommendedName>
        <fullName evidence="4">MotA/TolQ/ExbB proton channel domain-containing protein</fullName>
    </recommendedName>
</protein>
<accession>A0AAX2AJ39</accession>
<evidence type="ECO:0008006" key="4">
    <source>
        <dbReference type="Google" id="ProtNLM"/>
    </source>
</evidence>
<organism evidence="2 3">
    <name type="scientific">Malaciobacter mytili LMG 24559</name>
    <dbReference type="NCBI Taxonomy" id="1032238"/>
    <lineage>
        <taxon>Bacteria</taxon>
        <taxon>Pseudomonadati</taxon>
        <taxon>Campylobacterota</taxon>
        <taxon>Epsilonproteobacteria</taxon>
        <taxon>Campylobacterales</taxon>
        <taxon>Arcobacteraceae</taxon>
        <taxon>Malaciobacter</taxon>
    </lineage>
</organism>
<proteinExistence type="predicted"/>
<gene>
    <name evidence="2" type="ORF">CP985_01550</name>
</gene>
<reference evidence="2 3" key="1">
    <citation type="submission" date="2017-09" db="EMBL/GenBank/DDBJ databases">
        <title>Genomics of the genus Arcobacter.</title>
        <authorList>
            <person name="Perez-Cataluna A."/>
            <person name="Figueras M.J."/>
            <person name="Salas-Masso N."/>
        </authorList>
    </citation>
    <scope>NUCLEOTIDE SEQUENCE [LARGE SCALE GENOMIC DNA]</scope>
    <source>
        <strain evidence="2 3">CECT 7386</strain>
    </source>
</reference>
<feature type="transmembrane region" description="Helical" evidence="1">
    <location>
        <begin position="101"/>
        <end position="121"/>
    </location>
</feature>
<dbReference type="Proteomes" id="UP000290092">
    <property type="component" value="Unassembled WGS sequence"/>
</dbReference>
<sequence length="180" mass="20473">MIFLIESFMYKVSNTFLFPVLLLIVGLFFYSLFEIGVFFMQAIKRKISYKNYIKYIKSEIRSNLSGYPIINYEIRRGFHGIEDLEVFAFKKLQVSSLVTKISPMLGLVATMIPMGPALKALSNGNVQGISENLIIAFAAVIFALITSSLTYWVTTIRKGWYAQEIKDLLLLRGAKDETSK</sequence>
<dbReference type="AlphaFoldDB" id="A0AAX2AJ39"/>
<name>A0AAX2AJ39_9BACT</name>
<evidence type="ECO:0000313" key="2">
    <source>
        <dbReference type="EMBL" id="RXK16868.1"/>
    </source>
</evidence>
<keyword evidence="1" id="KW-0472">Membrane</keyword>
<keyword evidence="3" id="KW-1185">Reference proteome</keyword>
<feature type="transmembrane region" description="Helical" evidence="1">
    <location>
        <begin position="16"/>
        <end position="40"/>
    </location>
</feature>
<comment type="caution">
    <text evidence="2">The sequence shown here is derived from an EMBL/GenBank/DDBJ whole genome shotgun (WGS) entry which is preliminary data.</text>
</comment>
<feature type="transmembrane region" description="Helical" evidence="1">
    <location>
        <begin position="133"/>
        <end position="153"/>
    </location>
</feature>
<dbReference type="RefSeq" id="WP_114841622.1">
    <property type="nucleotide sequence ID" value="NZ_CP031219.1"/>
</dbReference>
<evidence type="ECO:0000313" key="3">
    <source>
        <dbReference type="Proteomes" id="UP000290092"/>
    </source>
</evidence>